<dbReference type="AlphaFoldDB" id="A0ABD0LTG2"/>
<dbReference type="Proteomes" id="UP001519460">
    <property type="component" value="Unassembled WGS sequence"/>
</dbReference>
<evidence type="ECO:0000313" key="2">
    <source>
        <dbReference type="EMBL" id="KAK7502796.1"/>
    </source>
</evidence>
<proteinExistence type="predicted"/>
<evidence type="ECO:0000313" key="3">
    <source>
        <dbReference type="Proteomes" id="UP001519460"/>
    </source>
</evidence>
<gene>
    <name evidence="2" type="ORF">BaRGS_00006046</name>
</gene>
<feature type="compositionally biased region" description="Pro residues" evidence="1">
    <location>
        <begin position="80"/>
        <end position="108"/>
    </location>
</feature>
<name>A0ABD0LTG2_9CAEN</name>
<protein>
    <submittedName>
        <fullName evidence="2">Uncharacterized protein</fullName>
    </submittedName>
</protein>
<accession>A0ABD0LTG2</accession>
<reference evidence="2 3" key="1">
    <citation type="journal article" date="2023" name="Sci. Data">
        <title>Genome assembly of the Korean intertidal mud-creeper Batillaria attramentaria.</title>
        <authorList>
            <person name="Patra A.K."/>
            <person name="Ho P.T."/>
            <person name="Jun S."/>
            <person name="Lee S.J."/>
            <person name="Kim Y."/>
            <person name="Won Y.J."/>
        </authorList>
    </citation>
    <scope>NUCLEOTIDE SEQUENCE [LARGE SCALE GENOMIC DNA]</scope>
    <source>
        <strain evidence="2">Wonlab-2016</strain>
    </source>
</reference>
<feature type="region of interest" description="Disordered" evidence="1">
    <location>
        <begin position="1"/>
        <end position="55"/>
    </location>
</feature>
<comment type="caution">
    <text evidence="2">The sequence shown here is derived from an EMBL/GenBank/DDBJ whole genome shotgun (WGS) entry which is preliminary data.</text>
</comment>
<keyword evidence="3" id="KW-1185">Reference proteome</keyword>
<dbReference type="EMBL" id="JACVVK020000024">
    <property type="protein sequence ID" value="KAK7502796.1"/>
    <property type="molecule type" value="Genomic_DNA"/>
</dbReference>
<organism evidence="2 3">
    <name type="scientific">Batillaria attramentaria</name>
    <dbReference type="NCBI Taxonomy" id="370345"/>
    <lineage>
        <taxon>Eukaryota</taxon>
        <taxon>Metazoa</taxon>
        <taxon>Spiralia</taxon>
        <taxon>Lophotrochozoa</taxon>
        <taxon>Mollusca</taxon>
        <taxon>Gastropoda</taxon>
        <taxon>Caenogastropoda</taxon>
        <taxon>Sorbeoconcha</taxon>
        <taxon>Cerithioidea</taxon>
        <taxon>Batillariidae</taxon>
        <taxon>Batillaria</taxon>
    </lineage>
</organism>
<feature type="region of interest" description="Disordered" evidence="1">
    <location>
        <begin position="70"/>
        <end position="117"/>
    </location>
</feature>
<evidence type="ECO:0000256" key="1">
    <source>
        <dbReference type="SAM" id="MobiDB-lite"/>
    </source>
</evidence>
<sequence>MGHSSCPPFRVPVPSPAVVSTLTRGPQGGSCFHHVTSAQGQQRAPHSLHYGSASSEVKNRASFKCHDSTEGSVLCSLSPPRLPHPSPAPPPLPGSPTPPRLPGPPPASPSLAAPASSPCCSDAVSTAFVAA</sequence>